<keyword evidence="6" id="KW-1185">Reference proteome</keyword>
<evidence type="ECO:0000313" key="6">
    <source>
        <dbReference type="Proteomes" id="UP001185899"/>
    </source>
</evidence>
<protein>
    <submittedName>
        <fullName evidence="5">DnaB-like helicase N-terminal domain-containing protein</fullName>
    </submittedName>
</protein>
<dbReference type="RefSeq" id="WP_317547947.1">
    <property type="nucleotide sequence ID" value="NZ_JAWLKE010000003.1"/>
</dbReference>
<dbReference type="InterPro" id="IPR036185">
    <property type="entry name" value="DNA_heli_DnaB-like_N_sf"/>
</dbReference>
<dbReference type="EMBL" id="JAWLKE010000003">
    <property type="protein sequence ID" value="MDV6230513.1"/>
    <property type="molecule type" value="Genomic_DNA"/>
</dbReference>
<evidence type="ECO:0000256" key="1">
    <source>
        <dbReference type="ARBA" id="ARBA00022705"/>
    </source>
</evidence>
<keyword evidence="2" id="KW-0238">DNA-binding</keyword>
<gene>
    <name evidence="5" type="ORF">R3P95_08135</name>
</gene>
<comment type="caution">
    <text evidence="5">The sequence shown here is derived from an EMBL/GenBank/DDBJ whole genome shotgun (WGS) entry which is preliminary data.</text>
</comment>
<feature type="region of interest" description="Disordered" evidence="3">
    <location>
        <begin position="1"/>
        <end position="22"/>
    </location>
</feature>
<dbReference type="InterPro" id="IPR007693">
    <property type="entry name" value="DNA_helicase_DnaB-like_N"/>
</dbReference>
<dbReference type="Pfam" id="PF00772">
    <property type="entry name" value="DnaB"/>
    <property type="match status" value="1"/>
</dbReference>
<keyword evidence="1" id="KW-0235">DNA replication</keyword>
<dbReference type="Gene3D" id="1.10.860.10">
    <property type="entry name" value="DNAb Helicase, Chain A"/>
    <property type="match status" value="1"/>
</dbReference>
<organism evidence="5 6">
    <name type="scientific">Rhodococcus cercidiphylli</name>
    <dbReference type="NCBI Taxonomy" id="489916"/>
    <lineage>
        <taxon>Bacteria</taxon>
        <taxon>Bacillati</taxon>
        <taxon>Actinomycetota</taxon>
        <taxon>Actinomycetes</taxon>
        <taxon>Mycobacteriales</taxon>
        <taxon>Nocardiaceae</taxon>
        <taxon>Rhodococcus</taxon>
    </lineage>
</organism>
<dbReference type="Proteomes" id="UP001185899">
    <property type="component" value="Unassembled WGS sequence"/>
</dbReference>
<evidence type="ECO:0000256" key="3">
    <source>
        <dbReference type="SAM" id="MobiDB-lite"/>
    </source>
</evidence>
<evidence type="ECO:0000259" key="4">
    <source>
        <dbReference type="Pfam" id="PF00772"/>
    </source>
</evidence>
<dbReference type="SUPFAM" id="SSF48024">
    <property type="entry name" value="N-terminal domain of DnaB helicase"/>
    <property type="match status" value="1"/>
</dbReference>
<evidence type="ECO:0000313" key="5">
    <source>
        <dbReference type="EMBL" id="MDV6230513.1"/>
    </source>
</evidence>
<reference evidence="5 6" key="1">
    <citation type="submission" date="2023-10" db="EMBL/GenBank/DDBJ databases">
        <title>Development of a sustainable strategy for remediation of hydrocarbon-contaminated territories based on the waste exchange concept.</title>
        <authorList>
            <person name="Krivoruchko A."/>
        </authorList>
    </citation>
    <scope>NUCLEOTIDE SEQUENCE [LARGE SCALE GENOMIC DNA]</scope>
    <source>
        <strain evidence="5 6">IEGM 1322</strain>
    </source>
</reference>
<feature type="domain" description="DNA helicase DnaB-like N-terminal" evidence="4">
    <location>
        <begin position="27"/>
        <end position="123"/>
    </location>
</feature>
<dbReference type="InterPro" id="IPR016136">
    <property type="entry name" value="DNA_helicase_N/primase_C"/>
</dbReference>
<accession>A0ABU4AW93</accession>
<evidence type="ECO:0000256" key="2">
    <source>
        <dbReference type="ARBA" id="ARBA00023125"/>
    </source>
</evidence>
<sequence>MTPLRAVEPTDDDDHADLTDHPETAPEALVICALMWLQDTNEAARIAASLQANDFYDPVYRELYGIVQGLIIDNLPHDPASVLGVLVRSGASGHRGARLRRTLTDVTAANACGASATDYAGMVLSESYRRSFFEAGIRIQQIAEEAPEEFLFDQLVEIGRAQREATNRLNVFRSGSTL</sequence>
<name>A0ABU4AW93_9NOCA</name>
<proteinExistence type="predicted"/>